<accession>A0A840AXU7</accession>
<dbReference type="InterPro" id="IPR011335">
    <property type="entry name" value="Restrct_endonuc-II-like"/>
</dbReference>
<evidence type="ECO:0000259" key="1">
    <source>
        <dbReference type="Pfam" id="PF05685"/>
    </source>
</evidence>
<keyword evidence="2" id="KW-0255">Endonuclease</keyword>
<dbReference type="AlphaFoldDB" id="A0A840AXU7"/>
<dbReference type="RefSeq" id="WP_183400704.1">
    <property type="nucleotide sequence ID" value="NZ_JACIDS010000005.1"/>
</dbReference>
<organism evidence="2 3">
    <name type="scientific">Kaistia hirudinis</name>
    <dbReference type="NCBI Taxonomy" id="1293440"/>
    <lineage>
        <taxon>Bacteria</taxon>
        <taxon>Pseudomonadati</taxon>
        <taxon>Pseudomonadota</taxon>
        <taxon>Alphaproteobacteria</taxon>
        <taxon>Hyphomicrobiales</taxon>
        <taxon>Kaistiaceae</taxon>
        <taxon>Kaistia</taxon>
    </lineage>
</organism>
<keyword evidence="2" id="KW-0378">Hydrolase</keyword>
<evidence type="ECO:0000313" key="2">
    <source>
        <dbReference type="EMBL" id="MBB3933056.1"/>
    </source>
</evidence>
<gene>
    <name evidence="2" type="ORF">GGR25_004120</name>
</gene>
<sequence length="193" mass="21722">MNMRALTGTDDLPRRTFTVKEVERMGEVGLIREGERVELLGGELIPMNAKGSRHETLKFEIVLRWGRTCPRDMVFIPETTFRLAADTFLEPDFLVFPRSIGISDIRGPNVLLAVELSDSSLGYDLGPKALVYAHFGVRELWVIDAIALKIHVHRDPAEGRYRSITPWGAEDLVAPAFAPSEFALRLADFDLRD</sequence>
<dbReference type="Gene3D" id="3.90.1570.10">
    <property type="entry name" value="tt1808, chain A"/>
    <property type="match status" value="1"/>
</dbReference>
<protein>
    <submittedName>
        <fullName evidence="2">Uma2 family endonuclease</fullName>
    </submittedName>
</protein>
<comment type="caution">
    <text evidence="2">The sequence shown here is derived from an EMBL/GenBank/DDBJ whole genome shotgun (WGS) entry which is preliminary data.</text>
</comment>
<dbReference type="Pfam" id="PF05685">
    <property type="entry name" value="Uma2"/>
    <property type="match status" value="1"/>
</dbReference>
<dbReference type="EMBL" id="JACIDS010000005">
    <property type="protein sequence ID" value="MBB3933056.1"/>
    <property type="molecule type" value="Genomic_DNA"/>
</dbReference>
<feature type="domain" description="Putative restriction endonuclease" evidence="1">
    <location>
        <begin position="31"/>
        <end position="185"/>
    </location>
</feature>
<name>A0A840AXU7_9HYPH</name>
<dbReference type="InterPro" id="IPR008538">
    <property type="entry name" value="Uma2"/>
</dbReference>
<dbReference type="GO" id="GO:0004519">
    <property type="term" value="F:endonuclease activity"/>
    <property type="evidence" value="ECO:0007669"/>
    <property type="project" value="UniProtKB-KW"/>
</dbReference>
<evidence type="ECO:0000313" key="3">
    <source>
        <dbReference type="Proteomes" id="UP000553963"/>
    </source>
</evidence>
<dbReference type="PANTHER" id="PTHR35400:SF3">
    <property type="entry name" value="SLL1072 PROTEIN"/>
    <property type="match status" value="1"/>
</dbReference>
<dbReference type="SUPFAM" id="SSF52980">
    <property type="entry name" value="Restriction endonuclease-like"/>
    <property type="match status" value="1"/>
</dbReference>
<keyword evidence="2" id="KW-0540">Nuclease</keyword>
<dbReference type="Proteomes" id="UP000553963">
    <property type="component" value="Unassembled WGS sequence"/>
</dbReference>
<keyword evidence="3" id="KW-1185">Reference proteome</keyword>
<dbReference type="CDD" id="cd06260">
    <property type="entry name" value="DUF820-like"/>
    <property type="match status" value="1"/>
</dbReference>
<proteinExistence type="predicted"/>
<dbReference type="InterPro" id="IPR012296">
    <property type="entry name" value="Nuclease_put_TT1808"/>
</dbReference>
<dbReference type="PANTHER" id="PTHR35400">
    <property type="entry name" value="SLR1083 PROTEIN"/>
    <property type="match status" value="1"/>
</dbReference>
<reference evidence="2 3" key="1">
    <citation type="submission" date="2020-08" db="EMBL/GenBank/DDBJ databases">
        <title>Genomic Encyclopedia of Type Strains, Phase IV (KMG-IV): sequencing the most valuable type-strain genomes for metagenomic binning, comparative biology and taxonomic classification.</title>
        <authorList>
            <person name="Goeker M."/>
        </authorList>
    </citation>
    <scope>NUCLEOTIDE SEQUENCE [LARGE SCALE GENOMIC DNA]</scope>
    <source>
        <strain evidence="2 3">DSM 25966</strain>
    </source>
</reference>